<reference evidence="2" key="2">
    <citation type="submission" date="2022-06" db="UniProtKB">
        <authorList>
            <consortium name="EnsemblMetazoa"/>
        </authorList>
    </citation>
    <scope>IDENTIFICATION</scope>
</reference>
<organism evidence="2 3">
    <name type="scientific">Onchocerca volvulus</name>
    <dbReference type="NCBI Taxonomy" id="6282"/>
    <lineage>
        <taxon>Eukaryota</taxon>
        <taxon>Metazoa</taxon>
        <taxon>Ecdysozoa</taxon>
        <taxon>Nematoda</taxon>
        <taxon>Chromadorea</taxon>
        <taxon>Rhabditida</taxon>
        <taxon>Spirurina</taxon>
        <taxon>Spiruromorpha</taxon>
        <taxon>Filarioidea</taxon>
        <taxon>Onchocercidae</taxon>
        <taxon>Onchocerca</taxon>
    </lineage>
</organism>
<keyword evidence="1" id="KW-0812">Transmembrane</keyword>
<dbReference type="Proteomes" id="UP000024404">
    <property type="component" value="Unassembled WGS sequence"/>
</dbReference>
<sequence>MNFSALTPIVMANNSNRGMLGIGSYFIVLELILFFHISDAFCMAYCCLGPTAFSDASTNTCISEYSCDDHDGRPS</sequence>
<name>A0A8R1TN44_ONCVO</name>
<feature type="transmembrane region" description="Helical" evidence="1">
    <location>
        <begin position="20"/>
        <end position="37"/>
    </location>
</feature>
<proteinExistence type="predicted"/>
<dbReference type="AlphaFoldDB" id="A0A8R1TN44"/>
<keyword evidence="1" id="KW-0472">Membrane</keyword>
<accession>A0A8R1TN44</accession>
<evidence type="ECO:0000256" key="1">
    <source>
        <dbReference type="SAM" id="Phobius"/>
    </source>
</evidence>
<keyword evidence="3" id="KW-1185">Reference proteome</keyword>
<keyword evidence="1" id="KW-1133">Transmembrane helix</keyword>
<evidence type="ECO:0000313" key="3">
    <source>
        <dbReference type="Proteomes" id="UP000024404"/>
    </source>
</evidence>
<evidence type="ECO:0000313" key="2">
    <source>
        <dbReference type="EnsemblMetazoa" id="OVOC12848.1"/>
    </source>
</evidence>
<dbReference type="EnsemblMetazoa" id="OVOC12848.1">
    <property type="protein sequence ID" value="OVOC12848.1"/>
    <property type="gene ID" value="WBGene00249657"/>
</dbReference>
<protein>
    <submittedName>
        <fullName evidence="2">Uncharacterized protein</fullName>
    </submittedName>
</protein>
<dbReference type="EMBL" id="CMVM020000796">
    <property type="status" value="NOT_ANNOTATED_CDS"/>
    <property type="molecule type" value="Genomic_DNA"/>
</dbReference>
<reference evidence="3" key="1">
    <citation type="submission" date="2013-10" db="EMBL/GenBank/DDBJ databases">
        <title>Genome sequencing of Onchocerca volvulus.</title>
        <authorList>
            <person name="Cotton J."/>
            <person name="Tsai J."/>
            <person name="Stanley E."/>
            <person name="Tracey A."/>
            <person name="Holroyd N."/>
            <person name="Lustigman S."/>
            <person name="Berriman M."/>
        </authorList>
    </citation>
    <scope>NUCLEOTIDE SEQUENCE</scope>
</reference>